<keyword evidence="9 11" id="KW-0325">Glycoprotein</keyword>
<protein>
    <submittedName>
        <fullName evidence="13">Adenosine receptor B1a</fullName>
    </submittedName>
</protein>
<name>A0AAY4B810_9TELE</name>
<keyword evidence="5 11" id="KW-0297">G-protein coupled receptor</keyword>
<feature type="transmembrane region" description="Helical" evidence="11">
    <location>
        <begin position="111"/>
        <end position="133"/>
    </location>
</feature>
<feature type="transmembrane region" description="Helical" evidence="11">
    <location>
        <begin position="34"/>
        <end position="57"/>
    </location>
</feature>
<dbReference type="PROSITE" id="PS50262">
    <property type="entry name" value="G_PROTEIN_RECEP_F1_2"/>
    <property type="match status" value="1"/>
</dbReference>
<feature type="transmembrane region" description="Helical" evidence="11">
    <location>
        <begin position="63"/>
        <end position="90"/>
    </location>
</feature>
<dbReference type="GeneTree" id="ENSGT01030000234555"/>
<dbReference type="Proteomes" id="UP000694580">
    <property type="component" value="Chromosome 14"/>
</dbReference>
<evidence type="ECO:0000256" key="3">
    <source>
        <dbReference type="ARBA" id="ARBA00022692"/>
    </source>
</evidence>
<dbReference type="InterPro" id="IPR000276">
    <property type="entry name" value="GPCR_Rhodpsn"/>
</dbReference>
<feature type="transmembrane region" description="Helical" evidence="11">
    <location>
        <begin position="255"/>
        <end position="280"/>
    </location>
</feature>
<dbReference type="PRINTS" id="PR00237">
    <property type="entry name" value="GPCRRHODOPSN"/>
</dbReference>
<keyword evidence="2 11" id="KW-1003">Cell membrane</keyword>
<feature type="transmembrane region" description="Helical" evidence="11">
    <location>
        <begin position="6"/>
        <end position="22"/>
    </location>
</feature>
<dbReference type="SUPFAM" id="SSF81321">
    <property type="entry name" value="Family A G protein-coupled receptor-like"/>
    <property type="match status" value="1"/>
</dbReference>
<evidence type="ECO:0000256" key="8">
    <source>
        <dbReference type="ARBA" id="ARBA00023170"/>
    </source>
</evidence>
<evidence type="ECO:0000256" key="2">
    <source>
        <dbReference type="ARBA" id="ARBA00022475"/>
    </source>
</evidence>
<evidence type="ECO:0000256" key="4">
    <source>
        <dbReference type="ARBA" id="ARBA00022989"/>
    </source>
</evidence>
<dbReference type="Pfam" id="PF00001">
    <property type="entry name" value="7tm_1"/>
    <property type="match status" value="1"/>
</dbReference>
<evidence type="ECO:0000256" key="1">
    <source>
        <dbReference type="ARBA" id="ARBA00004651"/>
    </source>
</evidence>
<dbReference type="PRINTS" id="PR00424">
    <property type="entry name" value="ADENOSINER"/>
</dbReference>
<evidence type="ECO:0000256" key="11">
    <source>
        <dbReference type="RuleBase" id="RU201114"/>
    </source>
</evidence>
<feature type="transmembrane region" description="Helical" evidence="11">
    <location>
        <begin position="226"/>
        <end position="249"/>
    </location>
</feature>
<dbReference type="PANTHER" id="PTHR24246">
    <property type="entry name" value="OLFACTORY RECEPTOR AND ADENOSINE RECEPTOR"/>
    <property type="match status" value="1"/>
</dbReference>
<evidence type="ECO:0000256" key="6">
    <source>
        <dbReference type="ARBA" id="ARBA00023136"/>
    </source>
</evidence>
<keyword evidence="6 11" id="KW-0472">Membrane</keyword>
<keyword evidence="14" id="KW-1185">Reference proteome</keyword>
<keyword evidence="7 11" id="KW-1015">Disulfide bond</keyword>
<reference evidence="13" key="3">
    <citation type="submission" date="2025-09" db="UniProtKB">
        <authorList>
            <consortium name="Ensembl"/>
        </authorList>
    </citation>
    <scope>IDENTIFICATION</scope>
</reference>
<evidence type="ECO:0000256" key="5">
    <source>
        <dbReference type="ARBA" id="ARBA00023040"/>
    </source>
</evidence>
<dbReference type="GO" id="GO:0001609">
    <property type="term" value="F:G protein-coupled adenosine receptor activity"/>
    <property type="evidence" value="ECO:0007669"/>
    <property type="project" value="UniProtKB-UniRule"/>
</dbReference>
<evidence type="ECO:0000259" key="12">
    <source>
        <dbReference type="PROSITE" id="PS50262"/>
    </source>
</evidence>
<evidence type="ECO:0000313" key="13">
    <source>
        <dbReference type="Ensembl" id="ENSDCDP00010016992.1"/>
    </source>
</evidence>
<dbReference type="SMART" id="SM01381">
    <property type="entry name" value="7TM_GPCR_Srsx"/>
    <property type="match status" value="1"/>
</dbReference>
<organism evidence="13 14">
    <name type="scientific">Denticeps clupeoides</name>
    <name type="common">denticle herring</name>
    <dbReference type="NCBI Taxonomy" id="299321"/>
    <lineage>
        <taxon>Eukaryota</taxon>
        <taxon>Metazoa</taxon>
        <taxon>Chordata</taxon>
        <taxon>Craniata</taxon>
        <taxon>Vertebrata</taxon>
        <taxon>Euteleostomi</taxon>
        <taxon>Actinopterygii</taxon>
        <taxon>Neopterygii</taxon>
        <taxon>Teleostei</taxon>
        <taxon>Clupei</taxon>
        <taxon>Clupeiformes</taxon>
        <taxon>Denticipitoidei</taxon>
        <taxon>Denticipitidae</taxon>
        <taxon>Denticeps</taxon>
    </lineage>
</organism>
<reference evidence="13" key="2">
    <citation type="submission" date="2025-08" db="UniProtKB">
        <authorList>
            <consortium name="Ensembl"/>
        </authorList>
    </citation>
    <scope>IDENTIFICATION</scope>
</reference>
<comment type="similarity">
    <text evidence="11">Belongs to the G-protein coupled receptor 1 family.</text>
</comment>
<evidence type="ECO:0000313" key="14">
    <source>
        <dbReference type="Proteomes" id="UP000694580"/>
    </source>
</evidence>
<dbReference type="PROSITE" id="PS00237">
    <property type="entry name" value="G_PROTEIN_RECEP_F1_1"/>
    <property type="match status" value="1"/>
</dbReference>
<evidence type="ECO:0000256" key="10">
    <source>
        <dbReference type="ARBA" id="ARBA00023224"/>
    </source>
</evidence>
<accession>A0AAY4B810</accession>
<evidence type="ECO:0000256" key="7">
    <source>
        <dbReference type="ARBA" id="ARBA00023157"/>
    </source>
</evidence>
<dbReference type="AlphaFoldDB" id="A0AAY4B810"/>
<proteinExistence type="inferred from homology"/>
<dbReference type="InterPro" id="IPR001634">
    <property type="entry name" value="Adenosn_rcpt"/>
</dbReference>
<dbReference type="GO" id="GO:0005886">
    <property type="term" value="C:plasma membrane"/>
    <property type="evidence" value="ECO:0007669"/>
    <property type="project" value="UniProtKB-SubCell"/>
</dbReference>
<feature type="transmembrane region" description="Helical" evidence="11">
    <location>
        <begin position="153"/>
        <end position="179"/>
    </location>
</feature>
<keyword evidence="10 11" id="KW-0807">Transducer</keyword>
<keyword evidence="3 11" id="KW-0812">Transmembrane</keyword>
<dbReference type="Ensembl" id="ENSDCDT00010018019.1">
    <property type="protein sequence ID" value="ENSDCDP00010016992.1"/>
    <property type="gene ID" value="ENSDCDG00010007798.1"/>
</dbReference>
<dbReference type="PANTHER" id="PTHR24246:SF21">
    <property type="entry name" value="G-PROTEIN COUPLED RECEPTORS FAMILY 1 PROFILE DOMAIN-CONTAINING PROTEIN"/>
    <property type="match status" value="1"/>
</dbReference>
<dbReference type="InterPro" id="IPR017452">
    <property type="entry name" value="GPCR_Rhodpsn_7TM"/>
</dbReference>
<reference evidence="13 14" key="1">
    <citation type="submission" date="2020-06" db="EMBL/GenBank/DDBJ databases">
        <authorList>
            <consortium name="Wellcome Sanger Institute Data Sharing"/>
        </authorList>
    </citation>
    <scope>NUCLEOTIDE SEQUENCE [LARGE SCALE GENOMIC DNA]</scope>
</reference>
<evidence type="ECO:0000256" key="9">
    <source>
        <dbReference type="ARBA" id="ARBA00023180"/>
    </source>
</evidence>
<feature type="domain" description="G-protein coupled receptors family 1 profile" evidence="12">
    <location>
        <begin position="12"/>
        <end position="278"/>
    </location>
</feature>
<comment type="subcellular location">
    <subcellularLocation>
        <location evidence="1 11">Cell membrane</location>
        <topology evidence="1 11">Multi-pass membrane protein</topology>
    </subcellularLocation>
</comment>
<dbReference type="Gene3D" id="1.20.1070.10">
    <property type="entry name" value="Rhodopsin 7-helix transmembrane proteins"/>
    <property type="match status" value="1"/>
</dbReference>
<keyword evidence="8 11" id="KW-0675">Receptor</keyword>
<keyword evidence="4 11" id="KW-1133">Transmembrane helix</keyword>
<sequence>VSLAIAALSTAGNLLVCVAVGLNRKLRTVTNYFLVSLAVADICVGAVAIPCAILTNFGIPRDNLYLCLFMLSVLIMLTQSSIFSLLAVALERYVAILMPLRYHTLVTPRNAILVILVTWLLAFLIGLVPLMGWHKALQPAGYCLFVDVVQMSYMVYFNFFACVLAPLLVMFLIYAQIFITVKRQMRRIASERRGIGADGGAGPNAKEGAVARAAQMKQEMRTATSLFLVLFLFTVCWMPLHIINCFLLLCATCPVPMPLLSTAIILSHANSAVNPFLYAYKMKAFRDTFKAIFLCGRAGSLFFSSSLSSARRAAKPLSWAALYSALKASSSRRLTKQPV</sequence>